<proteinExistence type="predicted"/>
<comment type="caution">
    <text evidence="2">The sequence shown here is derived from an EMBL/GenBank/DDBJ whole genome shotgun (WGS) entry which is preliminary data.</text>
</comment>
<sequence length="240" mass="25557">MFPDWLPTRGLEALLAAGRSALPVPTTPAGVLEAAVRMAAARLRGKVVTLRAADRDVPMTVVDLAVSSDTVGLAQGRVGEVLFAARDVAWPDLPLHRLAVECRDVRFAGPLSPRVVVGAVRVRAALSAEAVAGAVAAADPGCRRGSTATRCGCGGGRGRARCGWRPRSTTAGYGCGRWRPGWAGSRWRCPARRSMSRWSCRRACGSRPSRSPAPGSTSRRRRWTGGTGCPGRRWGNWCRC</sequence>
<evidence type="ECO:0000256" key="1">
    <source>
        <dbReference type="SAM" id="MobiDB-lite"/>
    </source>
</evidence>
<feature type="region of interest" description="Disordered" evidence="1">
    <location>
        <begin position="203"/>
        <end position="227"/>
    </location>
</feature>
<evidence type="ECO:0000313" key="3">
    <source>
        <dbReference type="Proteomes" id="UP001596512"/>
    </source>
</evidence>
<feature type="compositionally biased region" description="Low complexity" evidence="1">
    <location>
        <begin position="203"/>
        <end position="217"/>
    </location>
</feature>
<organism evidence="2 3">
    <name type="scientific">Actinokineospora soli</name>
    <dbReference type="NCBI Taxonomy" id="1048753"/>
    <lineage>
        <taxon>Bacteria</taxon>
        <taxon>Bacillati</taxon>
        <taxon>Actinomycetota</taxon>
        <taxon>Actinomycetes</taxon>
        <taxon>Pseudonocardiales</taxon>
        <taxon>Pseudonocardiaceae</taxon>
        <taxon>Actinokineospora</taxon>
    </lineage>
</organism>
<evidence type="ECO:0000313" key="2">
    <source>
        <dbReference type="EMBL" id="MFC7614789.1"/>
    </source>
</evidence>
<accession>A0ABW2TNR0</accession>
<protein>
    <submittedName>
        <fullName evidence="2">Uncharacterized protein</fullName>
    </submittedName>
</protein>
<keyword evidence="3" id="KW-1185">Reference proteome</keyword>
<gene>
    <name evidence="2" type="ORF">ACFQV2_15945</name>
</gene>
<reference evidence="3" key="1">
    <citation type="journal article" date="2019" name="Int. J. Syst. Evol. Microbiol.">
        <title>The Global Catalogue of Microorganisms (GCM) 10K type strain sequencing project: providing services to taxonomists for standard genome sequencing and annotation.</title>
        <authorList>
            <consortium name="The Broad Institute Genomics Platform"/>
            <consortium name="The Broad Institute Genome Sequencing Center for Infectious Disease"/>
            <person name="Wu L."/>
            <person name="Ma J."/>
        </authorList>
    </citation>
    <scope>NUCLEOTIDE SEQUENCE [LARGE SCALE GENOMIC DNA]</scope>
    <source>
        <strain evidence="3">JCM 17695</strain>
    </source>
</reference>
<dbReference type="Proteomes" id="UP001596512">
    <property type="component" value="Unassembled WGS sequence"/>
</dbReference>
<name>A0ABW2TNR0_9PSEU</name>
<dbReference type="EMBL" id="JBHTEY010000004">
    <property type="protein sequence ID" value="MFC7614789.1"/>
    <property type="molecule type" value="Genomic_DNA"/>
</dbReference>